<evidence type="ECO:0000313" key="2">
    <source>
        <dbReference type="EMBL" id="MBB5929451.1"/>
    </source>
</evidence>
<sequence>MGRVQQGPLTAGEFQVDDGETLVELGHRGGTDERYDGQFTAQLPGRR</sequence>
<evidence type="ECO:0000256" key="1">
    <source>
        <dbReference type="SAM" id="MobiDB-lite"/>
    </source>
</evidence>
<name>A0A7W9PXA5_9ACTN</name>
<protein>
    <submittedName>
        <fullName evidence="2">Uncharacterized protein</fullName>
    </submittedName>
</protein>
<dbReference type="AlphaFoldDB" id="A0A7W9PXA5"/>
<accession>A0A7W9PXA5</accession>
<proteinExistence type="predicted"/>
<feature type="region of interest" description="Disordered" evidence="1">
    <location>
        <begin position="26"/>
        <end position="47"/>
    </location>
</feature>
<reference evidence="2 3" key="1">
    <citation type="submission" date="2020-08" db="EMBL/GenBank/DDBJ databases">
        <title>Genomic Encyclopedia of Type Strains, Phase III (KMG-III): the genomes of soil and plant-associated and newly described type strains.</title>
        <authorList>
            <person name="Whitman W."/>
        </authorList>
    </citation>
    <scope>NUCLEOTIDE SEQUENCE [LARGE SCALE GENOMIC DNA]</scope>
    <source>
        <strain evidence="2 3">CECT 3313</strain>
    </source>
</reference>
<evidence type="ECO:0000313" key="3">
    <source>
        <dbReference type="Proteomes" id="UP000585836"/>
    </source>
</evidence>
<feature type="compositionally biased region" description="Basic and acidic residues" evidence="1">
    <location>
        <begin position="26"/>
        <end position="36"/>
    </location>
</feature>
<dbReference type="Proteomes" id="UP000585836">
    <property type="component" value="Unassembled WGS sequence"/>
</dbReference>
<gene>
    <name evidence="2" type="ORF">FHS34_004938</name>
</gene>
<keyword evidence="3" id="KW-1185">Reference proteome</keyword>
<organism evidence="2 3">
    <name type="scientific">Streptomyces echinatus</name>
    <dbReference type="NCBI Taxonomy" id="67293"/>
    <lineage>
        <taxon>Bacteria</taxon>
        <taxon>Bacillati</taxon>
        <taxon>Actinomycetota</taxon>
        <taxon>Actinomycetes</taxon>
        <taxon>Kitasatosporales</taxon>
        <taxon>Streptomycetaceae</taxon>
        <taxon>Streptomyces</taxon>
    </lineage>
</organism>
<comment type="caution">
    <text evidence="2">The sequence shown here is derived from an EMBL/GenBank/DDBJ whole genome shotgun (WGS) entry which is preliminary data.</text>
</comment>
<dbReference type="EMBL" id="JACHJK010000009">
    <property type="protein sequence ID" value="MBB5929451.1"/>
    <property type="molecule type" value="Genomic_DNA"/>
</dbReference>